<dbReference type="InterPro" id="IPR045518">
    <property type="entry name" value="2EXR"/>
</dbReference>
<reference evidence="3 4" key="1">
    <citation type="submission" date="2016-04" db="EMBL/GenBank/DDBJ databases">
        <title>A degradative enzymes factory behind the ericoid mycorrhizal symbiosis.</title>
        <authorList>
            <consortium name="DOE Joint Genome Institute"/>
            <person name="Martino E."/>
            <person name="Morin E."/>
            <person name="Grelet G."/>
            <person name="Kuo A."/>
            <person name="Kohler A."/>
            <person name="Daghino S."/>
            <person name="Barry K."/>
            <person name="Choi C."/>
            <person name="Cichocki N."/>
            <person name="Clum A."/>
            <person name="Copeland A."/>
            <person name="Hainaut M."/>
            <person name="Haridas S."/>
            <person name="Labutti K."/>
            <person name="Lindquist E."/>
            <person name="Lipzen A."/>
            <person name="Khouja H.-R."/>
            <person name="Murat C."/>
            <person name="Ohm R."/>
            <person name="Olson A."/>
            <person name="Spatafora J."/>
            <person name="Veneault-Fourrey C."/>
            <person name="Henrissat B."/>
            <person name="Grigoriev I."/>
            <person name="Martin F."/>
            <person name="Perotto S."/>
        </authorList>
    </citation>
    <scope>NUCLEOTIDE SEQUENCE [LARGE SCALE GENOMIC DNA]</scope>
    <source>
        <strain evidence="3 4">F</strain>
    </source>
</reference>
<dbReference type="OrthoDB" id="3557569at2759"/>
<feature type="compositionally biased region" description="Acidic residues" evidence="1">
    <location>
        <begin position="13"/>
        <end position="24"/>
    </location>
</feature>
<feature type="region of interest" description="Disordered" evidence="1">
    <location>
        <begin position="1"/>
        <end position="33"/>
    </location>
</feature>
<dbReference type="PANTHER" id="PTHR35910:SF1">
    <property type="entry name" value="2EXR DOMAIN-CONTAINING PROTEIN"/>
    <property type="match status" value="1"/>
</dbReference>
<dbReference type="Proteomes" id="UP000235786">
    <property type="component" value="Unassembled WGS sequence"/>
</dbReference>
<evidence type="ECO:0000259" key="2">
    <source>
        <dbReference type="Pfam" id="PF20150"/>
    </source>
</evidence>
<keyword evidence="4" id="KW-1185">Reference proteome</keyword>
<organism evidence="3 4">
    <name type="scientific">Hyaloscypha variabilis (strain UAMH 11265 / GT02V1 / F)</name>
    <name type="common">Meliniomyces variabilis</name>
    <dbReference type="NCBI Taxonomy" id="1149755"/>
    <lineage>
        <taxon>Eukaryota</taxon>
        <taxon>Fungi</taxon>
        <taxon>Dikarya</taxon>
        <taxon>Ascomycota</taxon>
        <taxon>Pezizomycotina</taxon>
        <taxon>Leotiomycetes</taxon>
        <taxon>Helotiales</taxon>
        <taxon>Hyaloscyphaceae</taxon>
        <taxon>Hyaloscypha</taxon>
        <taxon>Hyaloscypha variabilis</taxon>
    </lineage>
</organism>
<feature type="compositionally biased region" description="Basic and acidic residues" evidence="1">
    <location>
        <begin position="1"/>
        <end position="12"/>
    </location>
</feature>
<dbReference type="EMBL" id="KZ613939">
    <property type="protein sequence ID" value="PMD46200.1"/>
    <property type="molecule type" value="Genomic_DNA"/>
</dbReference>
<name>A0A2J6S618_HYAVF</name>
<dbReference type="AlphaFoldDB" id="A0A2J6S618"/>
<proteinExistence type="predicted"/>
<protein>
    <recommendedName>
        <fullName evidence="2">2EXR domain-containing protein</fullName>
    </recommendedName>
</protein>
<evidence type="ECO:0000256" key="1">
    <source>
        <dbReference type="SAM" id="MobiDB-lite"/>
    </source>
</evidence>
<feature type="domain" description="2EXR" evidence="2">
    <location>
        <begin position="60"/>
        <end position="142"/>
    </location>
</feature>
<dbReference type="PANTHER" id="PTHR35910">
    <property type="entry name" value="2EXR DOMAIN-CONTAINING PROTEIN"/>
    <property type="match status" value="1"/>
</dbReference>
<accession>A0A2J6S618</accession>
<evidence type="ECO:0000313" key="3">
    <source>
        <dbReference type="EMBL" id="PMD46200.1"/>
    </source>
</evidence>
<evidence type="ECO:0000313" key="4">
    <source>
        <dbReference type="Proteomes" id="UP000235786"/>
    </source>
</evidence>
<dbReference type="Pfam" id="PF20150">
    <property type="entry name" value="2EXR"/>
    <property type="match status" value="1"/>
</dbReference>
<sequence length="405" mass="45801">MSKEKFEPRWPDEPNENDVYLPDDLDSRTPHPQTAPKAVFDIISSTYYSRSKLYNDFARFKLFPKLPTELRRIIWRLSLPGQRVVEVLFDNFTGQCRSSCPIPIALHVSSEARGVALESYELAFGTAEAEAVVYFDFKIDALFLGLGNFAPSSWDPARYFFRKLQSIDLCRLQHIMIQDTMRSLYPGFDGINGSPTNLGGFQDGIGSEGDTMENNVSEFRLKSLVALTIISHGNMDVVIQKTEGGDGEFHTWDILDDGKPMPWLLAENDSTVKAMRVSQIWRLSELAKDTGATSLTTVRSVGMKRLRTDKVWAKRVAFLDQHILPGGFNACFYPKDGVLARVLEMEFSQPHLYDELNEYLRIDPEYLYIEAPRSGRGSVGFSSLAPDYPRGCYPRRFPQGASCRG</sequence>
<gene>
    <name evidence="3" type="ORF">L207DRAFT_207124</name>
</gene>